<dbReference type="STRING" id="914234.M2R3P3"/>
<dbReference type="PANTHER" id="PTHR33096">
    <property type="entry name" value="CXC2 DOMAIN-CONTAINING PROTEIN"/>
    <property type="match status" value="1"/>
</dbReference>
<dbReference type="EMBL" id="KB445809">
    <property type="protein sequence ID" value="EMD32842.1"/>
    <property type="molecule type" value="Genomic_DNA"/>
</dbReference>
<proteinExistence type="predicted"/>
<sequence length="471" mass="53660">MALVCGHDIPIFLINIDSPGEQQKYAFCLMFTLFAYLPQAATVTALYDIACKSDRSNGRHDLLPLWISERLQWAVSVMHAYGHEWACQLVYNPRLRKGLGLRDGEGVERLWSRLRVFIPITRTSGRSRRIWILDRQVRALACEMRDHLGVYIIRRFKTGVKKQSSAAKAVLQGTPHSMDTLRSEWEAQRLAQLSVRAHAPARLRREVDAVITLQADIERVEFAIEGVRAQFRETRSSSESFGILARLFRTSADLSNKVDSLYTSLNVANTFPELKGLHINFARMLLLTRDIKINIRKRVTAQLLEFDRLDRAAGGRSNPLGTKLHQITRKAISKRQPAILSSIRKFNKYCVALKEAVKTYNISQTFPIPHQLSSNLSELRDDPSLYEDIWIAPPPAQTAPKWLEDAGVRCGIHAMLKLERCKEEERRLKFECENLQRWFGRELAATKLALRLSGSTYVDLGGYLQAIMSSA</sequence>
<dbReference type="OrthoDB" id="3265112at2759"/>
<dbReference type="PANTHER" id="PTHR33096:SF1">
    <property type="entry name" value="CXC1-LIKE CYSTEINE CLUSTER ASSOCIATED WITH KDZ TRANSPOSASES DOMAIN-CONTAINING PROTEIN"/>
    <property type="match status" value="1"/>
</dbReference>
<name>M2R3P3_CERS8</name>
<protein>
    <recommendedName>
        <fullName evidence="3">CxC1-like cysteine cluster associated with KDZ transposases domain-containing protein</fullName>
    </recommendedName>
</protein>
<dbReference type="AlphaFoldDB" id="M2R3P3"/>
<organism evidence="1 2">
    <name type="scientific">Ceriporiopsis subvermispora (strain B)</name>
    <name type="common">White-rot fungus</name>
    <name type="synonym">Gelatoporia subvermispora</name>
    <dbReference type="NCBI Taxonomy" id="914234"/>
    <lineage>
        <taxon>Eukaryota</taxon>
        <taxon>Fungi</taxon>
        <taxon>Dikarya</taxon>
        <taxon>Basidiomycota</taxon>
        <taxon>Agaricomycotina</taxon>
        <taxon>Agaricomycetes</taxon>
        <taxon>Polyporales</taxon>
        <taxon>Gelatoporiaceae</taxon>
        <taxon>Gelatoporia</taxon>
    </lineage>
</organism>
<evidence type="ECO:0008006" key="3">
    <source>
        <dbReference type="Google" id="ProtNLM"/>
    </source>
</evidence>
<dbReference type="InterPro" id="IPR040521">
    <property type="entry name" value="KDZ"/>
</dbReference>
<evidence type="ECO:0000313" key="2">
    <source>
        <dbReference type="Proteomes" id="UP000016930"/>
    </source>
</evidence>
<dbReference type="Pfam" id="PF18758">
    <property type="entry name" value="KDZ"/>
    <property type="match status" value="1"/>
</dbReference>
<accession>M2R3P3</accession>
<gene>
    <name evidence="1" type="ORF">CERSUDRAFT_57935</name>
</gene>
<dbReference type="Proteomes" id="UP000016930">
    <property type="component" value="Unassembled WGS sequence"/>
</dbReference>
<dbReference type="HOGENOM" id="CLU_004552_9_2_1"/>
<keyword evidence="2" id="KW-1185">Reference proteome</keyword>
<reference evidence="1 2" key="1">
    <citation type="journal article" date="2012" name="Proc. Natl. Acad. Sci. U.S.A.">
        <title>Comparative genomics of Ceriporiopsis subvermispora and Phanerochaete chrysosporium provide insight into selective ligninolysis.</title>
        <authorList>
            <person name="Fernandez-Fueyo E."/>
            <person name="Ruiz-Duenas F.J."/>
            <person name="Ferreira P."/>
            <person name="Floudas D."/>
            <person name="Hibbett D.S."/>
            <person name="Canessa P."/>
            <person name="Larrondo L.F."/>
            <person name="James T.Y."/>
            <person name="Seelenfreund D."/>
            <person name="Lobos S."/>
            <person name="Polanco R."/>
            <person name="Tello M."/>
            <person name="Honda Y."/>
            <person name="Watanabe T."/>
            <person name="Watanabe T."/>
            <person name="Ryu J.S."/>
            <person name="Kubicek C.P."/>
            <person name="Schmoll M."/>
            <person name="Gaskell J."/>
            <person name="Hammel K.E."/>
            <person name="St John F.J."/>
            <person name="Vanden Wymelenberg A."/>
            <person name="Sabat G."/>
            <person name="Splinter BonDurant S."/>
            <person name="Syed K."/>
            <person name="Yadav J.S."/>
            <person name="Doddapaneni H."/>
            <person name="Subramanian V."/>
            <person name="Lavin J.L."/>
            <person name="Oguiza J.A."/>
            <person name="Perez G."/>
            <person name="Pisabarro A.G."/>
            <person name="Ramirez L."/>
            <person name="Santoyo F."/>
            <person name="Master E."/>
            <person name="Coutinho P.M."/>
            <person name="Henrissat B."/>
            <person name="Lombard V."/>
            <person name="Magnuson J.K."/>
            <person name="Kuees U."/>
            <person name="Hori C."/>
            <person name="Igarashi K."/>
            <person name="Samejima M."/>
            <person name="Held B.W."/>
            <person name="Barry K.W."/>
            <person name="LaButti K.M."/>
            <person name="Lapidus A."/>
            <person name="Lindquist E.A."/>
            <person name="Lucas S.M."/>
            <person name="Riley R."/>
            <person name="Salamov A.A."/>
            <person name="Hoffmeister D."/>
            <person name="Schwenk D."/>
            <person name="Hadar Y."/>
            <person name="Yarden O."/>
            <person name="de Vries R.P."/>
            <person name="Wiebenga A."/>
            <person name="Stenlid J."/>
            <person name="Eastwood D."/>
            <person name="Grigoriev I.V."/>
            <person name="Berka R.M."/>
            <person name="Blanchette R.A."/>
            <person name="Kersten P."/>
            <person name="Martinez A.T."/>
            <person name="Vicuna R."/>
            <person name="Cullen D."/>
        </authorList>
    </citation>
    <scope>NUCLEOTIDE SEQUENCE [LARGE SCALE GENOMIC DNA]</scope>
    <source>
        <strain evidence="1 2">B</strain>
    </source>
</reference>
<evidence type="ECO:0000313" key="1">
    <source>
        <dbReference type="EMBL" id="EMD32842.1"/>
    </source>
</evidence>